<proteinExistence type="predicted"/>
<evidence type="ECO:0000256" key="1">
    <source>
        <dbReference type="SAM" id="SignalP"/>
    </source>
</evidence>
<dbReference type="AlphaFoldDB" id="A0A4S3ZVY5"/>
<evidence type="ECO:0000313" key="2">
    <source>
        <dbReference type="EMBL" id="THF49862.1"/>
    </source>
</evidence>
<keyword evidence="3" id="KW-1185">Reference proteome</keyword>
<dbReference type="Proteomes" id="UP000307507">
    <property type="component" value="Unassembled WGS sequence"/>
</dbReference>
<gene>
    <name evidence="2" type="ORF">E6C50_10945</name>
</gene>
<feature type="chain" id="PRO_5020336349" evidence="1">
    <location>
        <begin position="23"/>
        <end position="243"/>
    </location>
</feature>
<dbReference type="EMBL" id="SSNZ01000004">
    <property type="protein sequence ID" value="THF49862.1"/>
    <property type="molecule type" value="Genomic_DNA"/>
</dbReference>
<name>A0A4S3ZVY5_9FLAO</name>
<evidence type="ECO:0000313" key="3">
    <source>
        <dbReference type="Proteomes" id="UP000307507"/>
    </source>
</evidence>
<comment type="caution">
    <text evidence="2">The sequence shown here is derived from an EMBL/GenBank/DDBJ whole genome shotgun (WGS) entry which is preliminary data.</text>
</comment>
<dbReference type="RefSeq" id="WP_136403271.1">
    <property type="nucleotide sequence ID" value="NZ_SSNZ01000004.1"/>
</dbReference>
<sequence>MKTTRCRLLFFCMLFAITLLKAQEGEVLVSTFLDRPATKPYRFVDNISTVTNTQKKILADNFYIGHNSKITRFNFVGQMGKTAPGDISLIQGVHVFVFDKGLYDDRFKIPFSGTSLAHFYLDDTNPGLLKRIEDEKIIVSVDLALAGKELVLEAKNNYYWLAFAPVVATDGLPEDKIWYWYDGDGGGFDTLVWQSGDAEWGYGGVSATAYSIEGEEVKLGMPELDAYTVGTTFFQIHQMVFFE</sequence>
<keyword evidence="1" id="KW-0732">Signal</keyword>
<protein>
    <submittedName>
        <fullName evidence="2">Uncharacterized protein</fullName>
    </submittedName>
</protein>
<reference evidence="2 3" key="1">
    <citation type="submission" date="2019-04" db="EMBL/GenBank/DDBJ databases">
        <title>Flavobacterium sp. nov. isolated from construction timber.</title>
        <authorList>
            <person name="Lin S.-Y."/>
            <person name="Chang C.-T."/>
            <person name="Young C.-C."/>
        </authorList>
    </citation>
    <scope>NUCLEOTIDE SEQUENCE [LARGE SCALE GENOMIC DNA]</scope>
    <source>
        <strain evidence="2 3">CC-CTC003</strain>
    </source>
</reference>
<feature type="signal peptide" evidence="1">
    <location>
        <begin position="1"/>
        <end position="22"/>
    </location>
</feature>
<accession>A0A4S3ZVY5</accession>
<organism evidence="2 3">
    <name type="scientific">Flavobacterium supellecticarium</name>
    <dbReference type="NCBI Taxonomy" id="2565924"/>
    <lineage>
        <taxon>Bacteria</taxon>
        <taxon>Pseudomonadati</taxon>
        <taxon>Bacteroidota</taxon>
        <taxon>Flavobacteriia</taxon>
        <taxon>Flavobacteriales</taxon>
        <taxon>Flavobacteriaceae</taxon>
        <taxon>Flavobacterium</taxon>
    </lineage>
</organism>